<dbReference type="EMBL" id="NOJY02000010">
    <property type="protein sequence ID" value="RDY27917.1"/>
    <property type="molecule type" value="Genomic_DNA"/>
</dbReference>
<sequence>MLGNGMYQVGIDLPAGDYFVLKDEDAYMGSYKVTKDLSNDYGSTLLSDAFTNFDYFSVEDGNYVKLEDCTIYPKNEVELDFLDAELLTNGTFEVGVDLPAGDYKLESEDGWYTIREGIGANYILITADTFKNFTYVQLQDGYFIRLDDKTSLILN</sequence>
<protein>
    <submittedName>
        <fullName evidence="1">Uncharacterized protein</fullName>
    </submittedName>
</protein>
<evidence type="ECO:0000313" key="1">
    <source>
        <dbReference type="EMBL" id="RDY27917.1"/>
    </source>
</evidence>
<comment type="caution">
    <text evidence="1">The sequence shown here is derived from an EMBL/GenBank/DDBJ whole genome shotgun (WGS) entry which is preliminary data.</text>
</comment>
<dbReference type="RefSeq" id="WP_094369610.1">
    <property type="nucleotide sequence ID" value="NZ_NOJY02000010.1"/>
</dbReference>
<accession>A0A371J5G6</accession>
<gene>
    <name evidence="1" type="ORF">CHL78_007900</name>
</gene>
<dbReference type="OrthoDB" id="1650483at2"/>
<dbReference type="Proteomes" id="UP000215694">
    <property type="component" value="Unassembled WGS sequence"/>
</dbReference>
<name>A0A371J5G6_9FIRM</name>
<keyword evidence="2" id="KW-1185">Reference proteome</keyword>
<organism evidence="1 2">
    <name type="scientific">Romboutsia weinsteinii</name>
    <dbReference type="NCBI Taxonomy" id="2020949"/>
    <lineage>
        <taxon>Bacteria</taxon>
        <taxon>Bacillati</taxon>
        <taxon>Bacillota</taxon>
        <taxon>Clostridia</taxon>
        <taxon>Peptostreptococcales</taxon>
        <taxon>Peptostreptococcaceae</taxon>
        <taxon>Romboutsia</taxon>
    </lineage>
</organism>
<reference evidence="1 2" key="1">
    <citation type="journal article" date="2017" name="Genome Announc.">
        <title>Draft Genome Sequence of Romboutsia weinsteinii sp. nov. Strain CCRI-19649(T) Isolated from Surface Water.</title>
        <authorList>
            <person name="Maheux A.F."/>
            <person name="Boudreau D.K."/>
            <person name="Berube E."/>
            <person name="Boissinot M."/>
            <person name="Cantin P."/>
            <person name="Raymond F."/>
            <person name="Corbeil J."/>
            <person name="Omar R.F."/>
            <person name="Bergeron M.G."/>
        </authorList>
    </citation>
    <scope>NUCLEOTIDE SEQUENCE [LARGE SCALE GENOMIC DNA]</scope>
    <source>
        <strain evidence="1 2">CCRI-19649</strain>
    </source>
</reference>
<evidence type="ECO:0000313" key="2">
    <source>
        <dbReference type="Proteomes" id="UP000215694"/>
    </source>
</evidence>
<dbReference type="AlphaFoldDB" id="A0A371J5G6"/>
<proteinExistence type="predicted"/>